<gene>
    <name evidence="1" type="ORF">XAT740_LOCUS36328</name>
</gene>
<comment type="caution">
    <text evidence="1">The sequence shown here is derived from an EMBL/GenBank/DDBJ whole genome shotgun (WGS) entry which is preliminary data.</text>
</comment>
<dbReference type="InterPro" id="IPR011990">
    <property type="entry name" value="TPR-like_helical_dom_sf"/>
</dbReference>
<dbReference type="AlphaFoldDB" id="A0A815P1G4"/>
<protein>
    <submittedName>
        <fullName evidence="1">Uncharacterized protein</fullName>
    </submittedName>
</protein>
<sequence>HKAKTYLDENRPHKAEQVYREELSPFLLENHARDDEQLTRCYMKIASSCSVDNPQQVLKYYQQAIDIYEKQRNSFYTDEAFQLDVNVCRRYAGMLFICYNCLSKAYMSMNGENLAKDIRRKALDIYAKYQDQFQFVINLMTNEIKIEVLPFVELNY</sequence>
<feature type="non-terminal residue" evidence="1">
    <location>
        <position position="1"/>
    </location>
</feature>
<dbReference type="Gene3D" id="1.25.40.10">
    <property type="entry name" value="Tetratricopeptide repeat domain"/>
    <property type="match status" value="1"/>
</dbReference>
<proteinExistence type="predicted"/>
<dbReference type="Proteomes" id="UP000663828">
    <property type="component" value="Unassembled WGS sequence"/>
</dbReference>
<accession>A0A815P1G4</accession>
<organism evidence="1 2">
    <name type="scientific">Adineta ricciae</name>
    <name type="common">Rotifer</name>
    <dbReference type="NCBI Taxonomy" id="249248"/>
    <lineage>
        <taxon>Eukaryota</taxon>
        <taxon>Metazoa</taxon>
        <taxon>Spiralia</taxon>
        <taxon>Gnathifera</taxon>
        <taxon>Rotifera</taxon>
        <taxon>Eurotatoria</taxon>
        <taxon>Bdelloidea</taxon>
        <taxon>Adinetida</taxon>
        <taxon>Adinetidae</taxon>
        <taxon>Adineta</taxon>
    </lineage>
</organism>
<evidence type="ECO:0000313" key="2">
    <source>
        <dbReference type="Proteomes" id="UP000663828"/>
    </source>
</evidence>
<evidence type="ECO:0000313" key="1">
    <source>
        <dbReference type="EMBL" id="CAF1441187.1"/>
    </source>
</evidence>
<reference evidence="1" key="1">
    <citation type="submission" date="2021-02" db="EMBL/GenBank/DDBJ databases">
        <authorList>
            <person name="Nowell W R."/>
        </authorList>
    </citation>
    <scope>NUCLEOTIDE SEQUENCE</scope>
</reference>
<keyword evidence="2" id="KW-1185">Reference proteome</keyword>
<dbReference type="EMBL" id="CAJNOR010003718">
    <property type="protein sequence ID" value="CAF1441187.1"/>
    <property type="molecule type" value="Genomic_DNA"/>
</dbReference>
<name>A0A815P1G4_ADIRI</name>
<dbReference type="SUPFAM" id="SSF48452">
    <property type="entry name" value="TPR-like"/>
    <property type="match status" value="1"/>
</dbReference>